<protein>
    <recommendedName>
        <fullName evidence="3">Amine oxidase domain-containing protein</fullName>
    </recommendedName>
</protein>
<dbReference type="VEuPathDB" id="FungiDB:GGTG_13819"/>
<dbReference type="RefSeq" id="XP_009230004.1">
    <property type="nucleotide sequence ID" value="XM_009231740.1"/>
</dbReference>
<name>J3PJX8_GAET3</name>
<feature type="chain" id="PRO_5015095470" description="Amine oxidase domain-containing protein" evidence="2">
    <location>
        <begin position="17"/>
        <end position="731"/>
    </location>
</feature>
<dbReference type="Gene3D" id="3.50.50.60">
    <property type="entry name" value="FAD/NAD(P)-binding domain"/>
    <property type="match status" value="1"/>
</dbReference>
<dbReference type="InterPro" id="IPR002937">
    <property type="entry name" value="Amino_oxidase"/>
</dbReference>
<dbReference type="EnsemblFungi" id="EJT68608">
    <property type="protein sequence ID" value="EJT68608"/>
    <property type="gene ID" value="GGTG_13819"/>
</dbReference>
<feature type="region of interest" description="Disordered" evidence="1">
    <location>
        <begin position="151"/>
        <end position="174"/>
    </location>
</feature>
<dbReference type="InterPro" id="IPR036188">
    <property type="entry name" value="FAD/NAD-bd_sf"/>
</dbReference>
<keyword evidence="2" id="KW-0732">Signal</keyword>
<reference evidence="4" key="3">
    <citation type="submission" date="2010-09" db="EMBL/GenBank/DDBJ databases">
        <title>Annotation of Gaeumannomyces graminis var. tritici R3-111a-1.</title>
        <authorList>
            <consortium name="The Broad Institute Genome Sequencing Platform"/>
            <person name="Ma L.-J."/>
            <person name="Dead R."/>
            <person name="Young S.K."/>
            <person name="Zeng Q."/>
            <person name="Gargeya S."/>
            <person name="Fitzgerald M."/>
            <person name="Haas B."/>
            <person name="Abouelleil A."/>
            <person name="Alvarado L."/>
            <person name="Arachchi H.M."/>
            <person name="Berlin A."/>
            <person name="Brown A."/>
            <person name="Chapman S.B."/>
            <person name="Chen Z."/>
            <person name="Dunbar C."/>
            <person name="Freedman E."/>
            <person name="Gearin G."/>
            <person name="Gellesch M."/>
            <person name="Goldberg J."/>
            <person name="Griggs A."/>
            <person name="Gujja S."/>
            <person name="Heiman D."/>
            <person name="Howarth C."/>
            <person name="Larson L."/>
            <person name="Lui A."/>
            <person name="MacDonald P.J.P."/>
            <person name="Mehta T."/>
            <person name="Montmayeur A."/>
            <person name="Murphy C."/>
            <person name="Neiman D."/>
            <person name="Pearson M."/>
            <person name="Priest M."/>
            <person name="Roberts A."/>
            <person name="Saif S."/>
            <person name="Shea T."/>
            <person name="Shenoy N."/>
            <person name="Sisk P."/>
            <person name="Stolte C."/>
            <person name="Sykes S."/>
            <person name="Yandava C."/>
            <person name="Wortman J."/>
            <person name="Nusbaum C."/>
            <person name="Birren B."/>
        </authorList>
    </citation>
    <scope>NUCLEOTIDE SEQUENCE</scope>
    <source>
        <strain evidence="4">R3-111a-1</strain>
    </source>
</reference>
<dbReference type="HOGENOM" id="CLU_004498_8_2_1"/>
<evidence type="ECO:0000313" key="6">
    <source>
        <dbReference type="Proteomes" id="UP000006039"/>
    </source>
</evidence>
<dbReference type="InterPro" id="IPR050281">
    <property type="entry name" value="Flavin_monoamine_oxidase"/>
</dbReference>
<sequence length="731" mass="78324">MRTPTATALLLGAAAAAPSASSSTSSSTSSSSNPLPVRISIRSALNSRLANVHISMDAAPDAGAAAVSFTYGACDAATPGGAHHTVGRVAAPRSADRLVWVVPQGAGSGGCVSAWANNNDDDDGGGGGVVVLVGRSAPLAFDHANMAKLRRRGAASAESDGRRRRRRQQQLDPIAMTKENGFEAQGPWFDGVAFLAGRNVSAVDAAAAKGRRIAVVGAGMSGLMTHLVLSQAGFRNLSVVEASARLGGRVRTAYLSGGPWDYSYQEMGPMRFPSEFTYENKTHNISDHQLVFQLAAELNRLNEGRPGNLSVDFIPWIQSNDNGLVYMNGFKLPSGLPPTVAQIRENSTLGAAPVQYDAETAAAATALATGSKPSIEFLLEVAKNTFRAHKHWIESGPSGLPGDQWSQFAYIKHYLNASLNTTDVLSSSFDSFWSNIYHTVYFGASSWKTIDGGLNRLPLAFHPHVDGDLTLGRKIERVQYSATGGQAGRGEVTLQWRAEGGTDGAWESEAFDYAVVAVPFSVVKGWRLPPLGVTISNAIGKLPQAASCKVALEYRSRFWERLERPIRGGCSTSSDIPGIGSVCYPSYNIGGSGPASTLASYNTGSTSDYFASMPEEEHVRLVREAMVDIHGDVARDEYTGRYNRKCWKLDPLQVGAFASPTVGQMELYLPEYFKMHSNMAFIGEHTSYTHAWIASALESGIRGAVQIMLELGLVDEAKAAVDKWMARWMDV</sequence>
<proteinExistence type="predicted"/>
<dbReference type="Proteomes" id="UP000006039">
    <property type="component" value="Unassembled WGS sequence"/>
</dbReference>
<dbReference type="GeneID" id="20354277"/>
<reference evidence="4" key="2">
    <citation type="submission" date="2010-07" db="EMBL/GenBank/DDBJ databases">
        <authorList>
            <consortium name="The Broad Institute Genome Sequencing Platform"/>
            <consortium name="Broad Institute Genome Sequencing Center for Infectious Disease"/>
            <person name="Ma L.-J."/>
            <person name="Dead R."/>
            <person name="Young S."/>
            <person name="Zeng Q."/>
            <person name="Koehrsen M."/>
            <person name="Alvarado L."/>
            <person name="Berlin A."/>
            <person name="Chapman S.B."/>
            <person name="Chen Z."/>
            <person name="Freedman E."/>
            <person name="Gellesch M."/>
            <person name="Goldberg J."/>
            <person name="Griggs A."/>
            <person name="Gujja S."/>
            <person name="Heilman E.R."/>
            <person name="Heiman D."/>
            <person name="Hepburn T."/>
            <person name="Howarth C."/>
            <person name="Jen D."/>
            <person name="Larson L."/>
            <person name="Mehta T."/>
            <person name="Neiman D."/>
            <person name="Pearson M."/>
            <person name="Roberts A."/>
            <person name="Saif S."/>
            <person name="Shea T."/>
            <person name="Shenoy N."/>
            <person name="Sisk P."/>
            <person name="Stolte C."/>
            <person name="Sykes S."/>
            <person name="Walk T."/>
            <person name="White J."/>
            <person name="Yandava C."/>
            <person name="Haas B."/>
            <person name="Nusbaum C."/>
            <person name="Birren B."/>
        </authorList>
    </citation>
    <scope>NUCLEOTIDE SEQUENCE</scope>
    <source>
        <strain evidence="4">R3-111a-1</strain>
    </source>
</reference>
<dbReference type="PANTHER" id="PTHR10742:SF382">
    <property type="entry name" value="AMINE OXIDASE DOMAIN-CONTAINING PROTEIN"/>
    <property type="match status" value="1"/>
</dbReference>
<dbReference type="SUPFAM" id="SSF54373">
    <property type="entry name" value="FAD-linked reductases, C-terminal domain"/>
    <property type="match status" value="1"/>
</dbReference>
<evidence type="ECO:0000256" key="1">
    <source>
        <dbReference type="SAM" id="MobiDB-lite"/>
    </source>
</evidence>
<dbReference type="Gene3D" id="1.20.1440.240">
    <property type="match status" value="1"/>
</dbReference>
<gene>
    <name evidence="5" type="primary">20354277</name>
    <name evidence="4" type="ORF">GGTG_13819</name>
</gene>
<dbReference type="GO" id="GO:0009063">
    <property type="term" value="P:amino acid catabolic process"/>
    <property type="evidence" value="ECO:0007669"/>
    <property type="project" value="TreeGrafter"/>
</dbReference>
<dbReference type="Gene3D" id="3.90.660.10">
    <property type="match status" value="1"/>
</dbReference>
<feature type="signal peptide" evidence="2">
    <location>
        <begin position="1"/>
        <end position="16"/>
    </location>
</feature>
<reference evidence="5" key="5">
    <citation type="submission" date="2018-04" db="UniProtKB">
        <authorList>
            <consortium name="EnsemblFungi"/>
        </authorList>
    </citation>
    <scope>IDENTIFICATION</scope>
    <source>
        <strain evidence="5">R3-111a-1</strain>
    </source>
</reference>
<evidence type="ECO:0000313" key="4">
    <source>
        <dbReference type="EMBL" id="EJT68608.1"/>
    </source>
</evidence>
<reference evidence="5" key="4">
    <citation type="journal article" date="2015" name="G3 (Bethesda)">
        <title>Genome sequences of three phytopathogenic species of the Magnaporthaceae family of fungi.</title>
        <authorList>
            <person name="Okagaki L.H."/>
            <person name="Nunes C.C."/>
            <person name="Sailsbery J."/>
            <person name="Clay B."/>
            <person name="Brown D."/>
            <person name="John T."/>
            <person name="Oh Y."/>
            <person name="Young N."/>
            <person name="Fitzgerald M."/>
            <person name="Haas B.J."/>
            <person name="Zeng Q."/>
            <person name="Young S."/>
            <person name="Adiconis X."/>
            <person name="Fan L."/>
            <person name="Levin J.Z."/>
            <person name="Mitchell T.K."/>
            <person name="Okubara P.A."/>
            <person name="Farman M.L."/>
            <person name="Kohn L.M."/>
            <person name="Birren B."/>
            <person name="Ma L.-J."/>
            <person name="Dean R.A."/>
        </authorList>
    </citation>
    <scope>NUCLEOTIDE SEQUENCE</scope>
    <source>
        <strain evidence="5">R3-111a-1</strain>
    </source>
</reference>
<dbReference type="GO" id="GO:0001716">
    <property type="term" value="F:L-amino-acid oxidase activity"/>
    <property type="evidence" value="ECO:0007669"/>
    <property type="project" value="TreeGrafter"/>
</dbReference>
<dbReference type="AlphaFoldDB" id="J3PJX8"/>
<dbReference type="PANTHER" id="PTHR10742">
    <property type="entry name" value="FLAVIN MONOAMINE OXIDASE"/>
    <property type="match status" value="1"/>
</dbReference>
<reference evidence="6" key="1">
    <citation type="submission" date="2010-07" db="EMBL/GenBank/DDBJ databases">
        <title>The genome sequence of Gaeumannomyces graminis var. tritici strain R3-111a-1.</title>
        <authorList>
            <consortium name="The Broad Institute Genome Sequencing Platform"/>
            <person name="Ma L.-J."/>
            <person name="Dead R."/>
            <person name="Young S."/>
            <person name="Zeng Q."/>
            <person name="Koehrsen M."/>
            <person name="Alvarado L."/>
            <person name="Berlin A."/>
            <person name="Chapman S.B."/>
            <person name="Chen Z."/>
            <person name="Freedman E."/>
            <person name="Gellesch M."/>
            <person name="Goldberg J."/>
            <person name="Griggs A."/>
            <person name="Gujja S."/>
            <person name="Heilman E.R."/>
            <person name="Heiman D."/>
            <person name="Hepburn T."/>
            <person name="Howarth C."/>
            <person name="Jen D."/>
            <person name="Larson L."/>
            <person name="Mehta T."/>
            <person name="Neiman D."/>
            <person name="Pearson M."/>
            <person name="Roberts A."/>
            <person name="Saif S."/>
            <person name="Shea T."/>
            <person name="Shenoy N."/>
            <person name="Sisk P."/>
            <person name="Stolte C."/>
            <person name="Sykes S."/>
            <person name="Walk T."/>
            <person name="White J."/>
            <person name="Yandava C."/>
            <person name="Haas B."/>
            <person name="Nusbaum C."/>
            <person name="Birren B."/>
        </authorList>
    </citation>
    <scope>NUCLEOTIDE SEQUENCE [LARGE SCALE GENOMIC DNA]</scope>
    <source>
        <strain evidence="6">R3-111a-1</strain>
    </source>
</reference>
<dbReference type="eggNOG" id="ENOG502QWMG">
    <property type="taxonomic scope" value="Eukaryota"/>
</dbReference>
<dbReference type="Pfam" id="PF01593">
    <property type="entry name" value="Amino_oxidase"/>
    <property type="match status" value="1"/>
</dbReference>
<organism evidence="4">
    <name type="scientific">Gaeumannomyces tritici (strain R3-111a-1)</name>
    <name type="common">Wheat and barley take-all root rot fungus</name>
    <name type="synonym">Gaeumannomyces graminis var. tritici</name>
    <dbReference type="NCBI Taxonomy" id="644352"/>
    <lineage>
        <taxon>Eukaryota</taxon>
        <taxon>Fungi</taxon>
        <taxon>Dikarya</taxon>
        <taxon>Ascomycota</taxon>
        <taxon>Pezizomycotina</taxon>
        <taxon>Sordariomycetes</taxon>
        <taxon>Sordariomycetidae</taxon>
        <taxon>Magnaporthales</taxon>
        <taxon>Magnaporthaceae</taxon>
        <taxon>Gaeumannomyces</taxon>
    </lineage>
</organism>
<dbReference type="EMBL" id="GL385452">
    <property type="protein sequence ID" value="EJT68608.1"/>
    <property type="molecule type" value="Genomic_DNA"/>
</dbReference>
<accession>J3PJX8</accession>
<dbReference type="STRING" id="644352.J3PJX8"/>
<keyword evidence="6" id="KW-1185">Reference proteome</keyword>
<dbReference type="OrthoDB" id="7777654at2759"/>
<feature type="domain" description="Amine oxidase" evidence="3">
    <location>
        <begin position="220"/>
        <end position="708"/>
    </location>
</feature>
<evidence type="ECO:0000259" key="3">
    <source>
        <dbReference type="Pfam" id="PF01593"/>
    </source>
</evidence>
<dbReference type="SUPFAM" id="SSF51905">
    <property type="entry name" value="FAD/NAD(P)-binding domain"/>
    <property type="match status" value="1"/>
</dbReference>
<evidence type="ECO:0000256" key="2">
    <source>
        <dbReference type="SAM" id="SignalP"/>
    </source>
</evidence>
<evidence type="ECO:0000313" key="5">
    <source>
        <dbReference type="EnsemblFungi" id="EJT68608"/>
    </source>
</evidence>